<name>A0ABS8NWV0_9XANT</name>
<dbReference type="InterPro" id="IPR011044">
    <property type="entry name" value="Quino_amine_DH_bsu"/>
</dbReference>
<dbReference type="RefSeq" id="WP_230434758.1">
    <property type="nucleotide sequence ID" value="NZ_JAFFQI010000188.1"/>
</dbReference>
<gene>
    <name evidence="1" type="ORF">JWH11_08040</name>
</gene>
<accession>A0ABS8NWV0</accession>
<dbReference type="Proteomes" id="UP001430396">
    <property type="component" value="Unassembled WGS sequence"/>
</dbReference>
<sequence>MSAVPTLPPPLQTWQLWLEWFDPEIAAQLGAWLLRLDPLLGHAELRRIEADAEPDGVDDLRRHGSYTHLLLSEWALADAAPDEFLRRAAHDEHLFLVPRLQTRSGDARLVAIFDAGPAQWGAPRLAHVALWILLARRAQGANARLAWGLAHVPGTLHDADDVAQLQRLLQGRTFEATCATHAQAWATQLAAETPIASECWWIGAQPVQAAPFRHQACIVQAADGQLQIALQTRRATRAVQLPVPASAAAARLLRGHFTQAHRPTDLAHQLVRGKFSLRHPPLFSPDGSHVAVLLADGCRSAMVKVQSGDATNQAPPRYHDWAQGSQLLCLAAHNKRVGGIVAQQGQALFWNLKGMTGRAASGELDICPAPGQTRLWPCVWLKDGGQPHRFLLCDRHGRLLSWNSGAGRRHDTGPGSEIARQVLALAHCDARHALYATHADGLLQVIRLDRDGRQETILQTPSPSRPPGLLFRSLLQDGQWHGAIAFERVQHRAGGDRSLVYRLHVGGPADGFRESEVILASGERPVGLVADPQDPRGSLLLLLSADRRALVTIGERGRQTLHRASSDISAAAISIDGERIALINLQGQLRVLADGGQTPVMMVQGQTEHLRDG</sequence>
<proteinExistence type="predicted"/>
<keyword evidence="2" id="KW-1185">Reference proteome</keyword>
<protein>
    <submittedName>
        <fullName evidence="1">Uncharacterized protein</fullName>
    </submittedName>
</protein>
<reference evidence="1" key="1">
    <citation type="submission" date="2021-02" db="EMBL/GenBank/DDBJ databases">
        <title>Copper resistance gene diversity in local Xanthomonas species at agrochemical polluted sites in Trinidad, Trinidad and Tobago.</title>
        <authorList>
            <person name="Ramnarine S.D.B.J."/>
            <person name="Ramsubhag A."/>
            <person name="Jayaraman J."/>
        </authorList>
    </citation>
    <scope>NUCLEOTIDE SEQUENCE</scope>
    <source>
        <strain evidence="1">CaNP6A</strain>
    </source>
</reference>
<evidence type="ECO:0000313" key="2">
    <source>
        <dbReference type="Proteomes" id="UP001430396"/>
    </source>
</evidence>
<evidence type="ECO:0000313" key="1">
    <source>
        <dbReference type="EMBL" id="MCD0266393.1"/>
    </source>
</evidence>
<dbReference type="SUPFAM" id="SSF50969">
    <property type="entry name" value="YVTN repeat-like/Quinoprotein amine dehydrogenase"/>
    <property type="match status" value="1"/>
</dbReference>
<organism evidence="1 2">
    <name type="scientific">Xanthomonas melonis</name>
    <dbReference type="NCBI Taxonomy" id="56456"/>
    <lineage>
        <taxon>Bacteria</taxon>
        <taxon>Pseudomonadati</taxon>
        <taxon>Pseudomonadota</taxon>
        <taxon>Gammaproteobacteria</taxon>
        <taxon>Lysobacterales</taxon>
        <taxon>Lysobacteraceae</taxon>
        <taxon>Xanthomonas</taxon>
    </lineage>
</organism>
<comment type="caution">
    <text evidence="1">The sequence shown here is derived from an EMBL/GenBank/DDBJ whole genome shotgun (WGS) entry which is preliminary data.</text>
</comment>
<dbReference type="EMBL" id="JAFFQI010000188">
    <property type="protein sequence ID" value="MCD0266393.1"/>
    <property type="molecule type" value="Genomic_DNA"/>
</dbReference>